<dbReference type="Pfam" id="PF02585">
    <property type="entry name" value="PIG-L"/>
    <property type="match status" value="1"/>
</dbReference>
<organism evidence="2 3">
    <name type="scientific">Lederbergia citrea</name>
    <dbReference type="NCBI Taxonomy" id="2833581"/>
    <lineage>
        <taxon>Bacteria</taxon>
        <taxon>Bacillati</taxon>
        <taxon>Bacillota</taxon>
        <taxon>Bacilli</taxon>
        <taxon>Bacillales</taxon>
        <taxon>Bacillaceae</taxon>
        <taxon>Lederbergia</taxon>
    </lineage>
</organism>
<dbReference type="InterPro" id="IPR003737">
    <property type="entry name" value="GlcNAc_PI_deacetylase-related"/>
</dbReference>
<dbReference type="EMBL" id="JAGYPN010000004">
    <property type="protein sequence ID" value="MBS4224750.1"/>
    <property type="molecule type" value="Genomic_DNA"/>
</dbReference>
<proteinExistence type="predicted"/>
<keyword evidence="3" id="KW-1185">Reference proteome</keyword>
<reference evidence="2 3" key="1">
    <citation type="submission" date="2021-05" db="EMBL/GenBank/DDBJ databases">
        <title>Novel Bacillus species.</title>
        <authorList>
            <person name="Liu G."/>
        </authorList>
    </citation>
    <scope>NUCLEOTIDE SEQUENCE [LARGE SCALE GENOMIC DNA]</scope>
    <source>
        <strain evidence="2 3">FJAT-49682</strain>
    </source>
</reference>
<gene>
    <name evidence="2" type="ORF">KHA91_18725</name>
</gene>
<evidence type="ECO:0000256" key="1">
    <source>
        <dbReference type="ARBA" id="ARBA00001947"/>
    </source>
</evidence>
<comment type="caution">
    <text evidence="2">The sequence shown here is derived from an EMBL/GenBank/DDBJ whole genome shotgun (WGS) entry which is preliminary data.</text>
</comment>
<dbReference type="Proteomes" id="UP000676456">
    <property type="component" value="Unassembled WGS sequence"/>
</dbReference>
<evidence type="ECO:0000313" key="3">
    <source>
        <dbReference type="Proteomes" id="UP000676456"/>
    </source>
</evidence>
<dbReference type="PANTHER" id="PTHR12993:SF29">
    <property type="entry name" value="BLR3841 PROTEIN"/>
    <property type="match status" value="1"/>
</dbReference>
<dbReference type="InterPro" id="IPR024078">
    <property type="entry name" value="LmbE-like_dom_sf"/>
</dbReference>
<dbReference type="GO" id="GO:0016811">
    <property type="term" value="F:hydrolase activity, acting on carbon-nitrogen (but not peptide) bonds, in linear amides"/>
    <property type="evidence" value="ECO:0007669"/>
    <property type="project" value="TreeGrafter"/>
</dbReference>
<protein>
    <submittedName>
        <fullName evidence="2">PIG-L family deacetylase</fullName>
    </submittedName>
</protein>
<name>A0A942UQ21_9BACI</name>
<dbReference type="Gene3D" id="3.40.50.10320">
    <property type="entry name" value="LmbE-like"/>
    <property type="match status" value="1"/>
</dbReference>
<dbReference type="AlphaFoldDB" id="A0A942UQ21"/>
<evidence type="ECO:0000313" key="2">
    <source>
        <dbReference type="EMBL" id="MBS4224750.1"/>
    </source>
</evidence>
<sequence>MKQKIHGNENIIKMIEYIRGLYRYPYKMLGRKLPLNDHNNHTDVLVFAAHPDDDVLGLGTTLYRHSLNGENIKVIFVTNGTGRDGESWKLKVNESTKKSEIRYFEAAQALSLINIPKENIICLGYPDGGTQRYLKNISVDIHALIQRLNPGRIYVHCIEGGHGDHDMTSLVVKSVCNKIGFFNVFEWAEYNLEQPLGTLDIKFLPSLSTKFKEIKIDISEEERIIKRKMLASHHSQDVEQFFLQGEAIRQADMSELETEINEHYQLPKSRTLPIVKEFYKSTNI</sequence>
<dbReference type="RefSeq" id="WP_213099780.1">
    <property type="nucleotide sequence ID" value="NZ_JAGYPH010000004.1"/>
</dbReference>
<dbReference type="SUPFAM" id="SSF102588">
    <property type="entry name" value="LmbE-like"/>
    <property type="match status" value="1"/>
</dbReference>
<dbReference type="PANTHER" id="PTHR12993">
    <property type="entry name" value="N-ACETYLGLUCOSAMINYL-PHOSPHATIDYLINOSITOL DE-N-ACETYLASE-RELATED"/>
    <property type="match status" value="1"/>
</dbReference>
<comment type="cofactor">
    <cofactor evidence="1">
        <name>Zn(2+)</name>
        <dbReference type="ChEBI" id="CHEBI:29105"/>
    </cofactor>
</comment>
<accession>A0A942UQ21</accession>